<dbReference type="Pfam" id="PF22938">
    <property type="entry name" value="Integrase_p58_C"/>
    <property type="match status" value="1"/>
</dbReference>
<evidence type="ECO:0000259" key="2">
    <source>
        <dbReference type="Pfam" id="PF22938"/>
    </source>
</evidence>
<dbReference type="PhylomeDB" id="E9HLD1"/>
<evidence type="ECO:0000313" key="4">
    <source>
        <dbReference type="Proteomes" id="UP000000305"/>
    </source>
</evidence>
<feature type="domain" description="Integrase p58-like C-terminal" evidence="2">
    <location>
        <begin position="48"/>
        <end position="81"/>
    </location>
</feature>
<dbReference type="OrthoDB" id="6388921at2759"/>
<keyword evidence="4" id="KW-1185">Reference proteome</keyword>
<dbReference type="EMBL" id="GL732678">
    <property type="protein sequence ID" value="EFX67449.1"/>
    <property type="molecule type" value="Genomic_DNA"/>
</dbReference>
<dbReference type="InParanoid" id="E9HLD1"/>
<organism evidence="3 4">
    <name type="scientific">Daphnia pulex</name>
    <name type="common">Water flea</name>
    <dbReference type="NCBI Taxonomy" id="6669"/>
    <lineage>
        <taxon>Eukaryota</taxon>
        <taxon>Metazoa</taxon>
        <taxon>Ecdysozoa</taxon>
        <taxon>Arthropoda</taxon>
        <taxon>Crustacea</taxon>
        <taxon>Branchiopoda</taxon>
        <taxon>Diplostraca</taxon>
        <taxon>Cladocera</taxon>
        <taxon>Anomopoda</taxon>
        <taxon>Daphniidae</taxon>
        <taxon>Daphnia</taxon>
    </lineage>
</organism>
<feature type="region of interest" description="Disordered" evidence="1">
    <location>
        <begin position="144"/>
        <end position="174"/>
    </location>
</feature>
<gene>
    <name evidence="3" type="ORF">DAPPUDRAFT_331055</name>
</gene>
<dbReference type="KEGG" id="dpx:DAPPUDRAFT_331055"/>
<accession>E9HLD1</accession>
<name>E9HLD1_DAPPU</name>
<dbReference type="InterPro" id="IPR054465">
    <property type="entry name" value="Integrase_p58-like_C"/>
</dbReference>
<reference evidence="3 4" key="1">
    <citation type="journal article" date="2011" name="Science">
        <title>The ecoresponsive genome of Daphnia pulex.</title>
        <authorList>
            <person name="Colbourne J.K."/>
            <person name="Pfrender M.E."/>
            <person name="Gilbert D."/>
            <person name="Thomas W.K."/>
            <person name="Tucker A."/>
            <person name="Oakley T.H."/>
            <person name="Tokishita S."/>
            <person name="Aerts A."/>
            <person name="Arnold G.J."/>
            <person name="Basu M.K."/>
            <person name="Bauer D.J."/>
            <person name="Caceres C.E."/>
            <person name="Carmel L."/>
            <person name="Casola C."/>
            <person name="Choi J.H."/>
            <person name="Detter J.C."/>
            <person name="Dong Q."/>
            <person name="Dusheyko S."/>
            <person name="Eads B.D."/>
            <person name="Frohlich T."/>
            <person name="Geiler-Samerotte K.A."/>
            <person name="Gerlach D."/>
            <person name="Hatcher P."/>
            <person name="Jogdeo S."/>
            <person name="Krijgsveld J."/>
            <person name="Kriventseva E.V."/>
            <person name="Kultz D."/>
            <person name="Laforsch C."/>
            <person name="Lindquist E."/>
            <person name="Lopez J."/>
            <person name="Manak J.R."/>
            <person name="Muller J."/>
            <person name="Pangilinan J."/>
            <person name="Patwardhan R.P."/>
            <person name="Pitluck S."/>
            <person name="Pritham E.J."/>
            <person name="Rechtsteiner A."/>
            <person name="Rho M."/>
            <person name="Rogozin I.B."/>
            <person name="Sakarya O."/>
            <person name="Salamov A."/>
            <person name="Schaack S."/>
            <person name="Shapiro H."/>
            <person name="Shiga Y."/>
            <person name="Skalitzky C."/>
            <person name="Smith Z."/>
            <person name="Souvorov A."/>
            <person name="Sung W."/>
            <person name="Tang Z."/>
            <person name="Tsuchiya D."/>
            <person name="Tu H."/>
            <person name="Vos H."/>
            <person name="Wang M."/>
            <person name="Wolf Y.I."/>
            <person name="Yamagata H."/>
            <person name="Yamada T."/>
            <person name="Ye Y."/>
            <person name="Shaw J.R."/>
            <person name="Andrews J."/>
            <person name="Crease T.J."/>
            <person name="Tang H."/>
            <person name="Lucas S.M."/>
            <person name="Robertson H.M."/>
            <person name="Bork P."/>
            <person name="Koonin E.V."/>
            <person name="Zdobnov E.M."/>
            <person name="Grigoriev I.V."/>
            <person name="Lynch M."/>
            <person name="Boore J.L."/>
        </authorList>
    </citation>
    <scope>NUCLEOTIDE SEQUENCE [LARGE SCALE GENOMIC DNA]</scope>
</reference>
<dbReference type="AlphaFoldDB" id="E9HLD1"/>
<feature type="compositionally biased region" description="Low complexity" evidence="1">
    <location>
        <begin position="104"/>
        <end position="119"/>
    </location>
</feature>
<proteinExistence type="predicted"/>
<feature type="region of interest" description="Disordered" evidence="1">
    <location>
        <begin position="104"/>
        <end position="131"/>
    </location>
</feature>
<evidence type="ECO:0000313" key="3">
    <source>
        <dbReference type="EMBL" id="EFX67449.1"/>
    </source>
</evidence>
<evidence type="ECO:0000256" key="1">
    <source>
        <dbReference type="SAM" id="MobiDB-lite"/>
    </source>
</evidence>
<dbReference type="HOGENOM" id="CLU_502750_0_0_1"/>
<sequence>MWKARQQQQEQYNKRAQELLYEIGDRVLLTMKTPLLRTSKKLIPRFIGPYRVTKVNPNHTVEIQEYPGKQTQLVHVNRLKPLCESMIWRDLPHVTLDTVDRPSSVLDLSSSSETDLNSPPLSPTPNRNMSHNASLDLLTFEDVPNEPPDTSVCPETPNIRAPPNTPADPSTSTVDNLPLPPRRAVLALILLFPCPLTAFNATVCECNNATNLGFLQFPEDECKYETASAPPTPVSYILYSTIPEVKRFAGHICSMWVSTTSVYKSFMQWNTVTHSRTPIQVDEAACRRMRDTRACRSKPMEVAGNNVFSLEGYPFVETTWLRTTVEKTTNCRLEEVTLQSECPNCTISSPLGDVPGAAAGFFHHNLVTLVWDDTWKETQPCQLRVVEQGNGVRFSEANSTSFRVRDPHKQLDFLYLPTNVTVCSLPSNLSNYHAVLGMDKVAIAVEVIADDSKKGPIIKNAQAIDAFGKTIQITSHLTRAEIEYASHTQYSRDLAMEVSNHLAKEIRNLQCEHRRAAHQAAISTAQYNGWLAAAYLDLPLCT</sequence>
<protein>
    <recommendedName>
        <fullName evidence="2">Integrase p58-like C-terminal domain-containing protein</fullName>
    </recommendedName>
</protein>
<dbReference type="Proteomes" id="UP000000305">
    <property type="component" value="Unassembled WGS sequence"/>
</dbReference>